<evidence type="ECO:0000313" key="12">
    <source>
        <dbReference type="Proteomes" id="UP000199371"/>
    </source>
</evidence>
<dbReference type="PROSITE" id="PS50109">
    <property type="entry name" value="HIS_KIN"/>
    <property type="match status" value="1"/>
</dbReference>
<dbReference type="PROSITE" id="PS50885">
    <property type="entry name" value="HAMP"/>
    <property type="match status" value="1"/>
</dbReference>
<gene>
    <name evidence="11" type="ORF">SAMN05660691_02177</name>
</gene>
<evidence type="ECO:0000256" key="6">
    <source>
        <dbReference type="ARBA" id="ARBA00022777"/>
    </source>
</evidence>
<dbReference type="Pfam" id="PF02518">
    <property type="entry name" value="HATPase_c"/>
    <property type="match status" value="1"/>
</dbReference>
<dbReference type="InterPro" id="IPR003594">
    <property type="entry name" value="HATPase_dom"/>
</dbReference>
<evidence type="ECO:0000256" key="8">
    <source>
        <dbReference type="SAM" id="Phobius"/>
    </source>
</evidence>
<dbReference type="EC" id="2.7.13.3" evidence="3"/>
<dbReference type="RefSeq" id="WP_092793168.1">
    <property type="nucleotide sequence ID" value="NZ_FNXF01000007.1"/>
</dbReference>
<dbReference type="PRINTS" id="PR00344">
    <property type="entry name" value="BCTRLSENSOR"/>
</dbReference>
<dbReference type="STRING" id="173990.SAMN05660691_02177"/>
<dbReference type="EMBL" id="FNXF01000007">
    <property type="protein sequence ID" value="SEH92249.1"/>
    <property type="molecule type" value="Genomic_DNA"/>
</dbReference>
<sequence>MPYSLPSQPLRHHLATRVVITMVLAALLLSTLLTAGLSYSLYRHEMTTVQQQFDNIEKSYLPSLAAGLWEVDIHRIHTLLDGIAQLEHVGAVSLKDELHQQINRQHPQFSAPLASKHYPIYYQIDGEQHPVGTLQVQLMADDIVQQLWQQSRNIALVTVSALLLSTGLMLLIFRFAVSRHLRAMAQFASHLDLNRLEQPLQLKRPVRHDELDQVVDAINRLQHRIKHELARRNEIELQLNNNTAQLEQQVARRTTDLQHKNSLLQQQSAELARQNEELDAYAHTVAHDLKHPLTSLIGMSRLLNATFIELSEEQKHAALTTIDTTSRKMNDIINALLLLASMREQQNVTLQPLDMALLVSNAQQRLENFARQHQAAIEVPSSWPIATGYPQWVEEVWVNYLSNAIKYGGQPPVIRLSADTTQDGMVIFWIRDNGVPLSAQQQAGLFSTFQRFSPQSADGHGLGLSIVKRIVTRLGGEVGYRVTEEGGSLFWFSLPQSPASALPDQSGKSI</sequence>
<protein>
    <recommendedName>
        <fullName evidence="3">histidine kinase</fullName>
        <ecNumber evidence="3">2.7.13.3</ecNumber>
    </recommendedName>
</protein>
<proteinExistence type="predicted"/>
<dbReference type="Pfam" id="PF17149">
    <property type="entry name" value="CHASE5"/>
    <property type="match status" value="1"/>
</dbReference>
<evidence type="ECO:0000256" key="3">
    <source>
        <dbReference type="ARBA" id="ARBA00012438"/>
    </source>
</evidence>
<name>A0A1H6M4L9_9GAMM</name>
<dbReference type="PANTHER" id="PTHR42878">
    <property type="entry name" value="TWO-COMPONENT HISTIDINE KINASE"/>
    <property type="match status" value="1"/>
</dbReference>
<reference evidence="12" key="1">
    <citation type="submission" date="2016-10" db="EMBL/GenBank/DDBJ databases">
        <authorList>
            <person name="Varghese N."/>
            <person name="Submissions S."/>
        </authorList>
    </citation>
    <scope>NUCLEOTIDE SEQUENCE [LARGE SCALE GENOMIC DNA]</scope>
    <source>
        <strain evidence="12">DSM 17616</strain>
    </source>
</reference>
<feature type="transmembrane region" description="Helical" evidence="8">
    <location>
        <begin position="20"/>
        <end position="42"/>
    </location>
</feature>
<dbReference type="InterPro" id="IPR004358">
    <property type="entry name" value="Sig_transdc_His_kin-like_C"/>
</dbReference>
<dbReference type="InterPro" id="IPR036890">
    <property type="entry name" value="HATPase_C_sf"/>
</dbReference>
<dbReference type="CDD" id="cd00082">
    <property type="entry name" value="HisKA"/>
    <property type="match status" value="1"/>
</dbReference>
<dbReference type="GO" id="GO:0000155">
    <property type="term" value="F:phosphorelay sensor kinase activity"/>
    <property type="evidence" value="ECO:0007669"/>
    <property type="project" value="InterPro"/>
</dbReference>
<dbReference type="Gene3D" id="3.30.565.10">
    <property type="entry name" value="Histidine kinase-like ATPase, C-terminal domain"/>
    <property type="match status" value="1"/>
</dbReference>
<dbReference type="InterPro" id="IPR050351">
    <property type="entry name" value="BphY/WalK/GraS-like"/>
</dbReference>
<feature type="coiled-coil region" evidence="7">
    <location>
        <begin position="218"/>
        <end position="284"/>
    </location>
</feature>
<feature type="domain" description="HAMP" evidence="10">
    <location>
        <begin position="175"/>
        <end position="230"/>
    </location>
</feature>
<evidence type="ECO:0000256" key="1">
    <source>
        <dbReference type="ARBA" id="ARBA00000085"/>
    </source>
</evidence>
<keyword evidence="12" id="KW-1185">Reference proteome</keyword>
<dbReference type="Gene3D" id="6.10.340.10">
    <property type="match status" value="1"/>
</dbReference>
<dbReference type="GO" id="GO:0030295">
    <property type="term" value="F:protein kinase activator activity"/>
    <property type="evidence" value="ECO:0007669"/>
    <property type="project" value="TreeGrafter"/>
</dbReference>
<evidence type="ECO:0000259" key="10">
    <source>
        <dbReference type="PROSITE" id="PS50885"/>
    </source>
</evidence>
<dbReference type="Pfam" id="PF00512">
    <property type="entry name" value="HisKA"/>
    <property type="match status" value="1"/>
</dbReference>
<keyword evidence="8" id="KW-0812">Transmembrane</keyword>
<organism evidence="11 12">
    <name type="scientific">Rheinheimera pacifica</name>
    <dbReference type="NCBI Taxonomy" id="173990"/>
    <lineage>
        <taxon>Bacteria</taxon>
        <taxon>Pseudomonadati</taxon>
        <taxon>Pseudomonadota</taxon>
        <taxon>Gammaproteobacteria</taxon>
        <taxon>Chromatiales</taxon>
        <taxon>Chromatiaceae</taxon>
        <taxon>Rheinheimera</taxon>
    </lineage>
</organism>
<evidence type="ECO:0000313" key="11">
    <source>
        <dbReference type="EMBL" id="SEH92249.1"/>
    </source>
</evidence>
<dbReference type="InterPro" id="IPR003661">
    <property type="entry name" value="HisK_dim/P_dom"/>
</dbReference>
<accession>A0A1H6M4L9</accession>
<dbReference type="InterPro" id="IPR003660">
    <property type="entry name" value="HAMP_dom"/>
</dbReference>
<dbReference type="GO" id="GO:0000156">
    <property type="term" value="F:phosphorelay response regulator activity"/>
    <property type="evidence" value="ECO:0007669"/>
    <property type="project" value="TreeGrafter"/>
</dbReference>
<dbReference type="InterPro" id="IPR036097">
    <property type="entry name" value="HisK_dim/P_sf"/>
</dbReference>
<dbReference type="Proteomes" id="UP000199371">
    <property type="component" value="Unassembled WGS sequence"/>
</dbReference>
<evidence type="ECO:0000256" key="4">
    <source>
        <dbReference type="ARBA" id="ARBA00022553"/>
    </source>
</evidence>
<dbReference type="OrthoDB" id="9808408at2"/>
<keyword evidence="7" id="KW-0175">Coiled coil</keyword>
<comment type="catalytic activity">
    <reaction evidence="1">
        <text>ATP + protein L-histidine = ADP + protein N-phospho-L-histidine.</text>
        <dbReference type="EC" id="2.7.13.3"/>
    </reaction>
</comment>
<evidence type="ECO:0000256" key="2">
    <source>
        <dbReference type="ARBA" id="ARBA00004370"/>
    </source>
</evidence>
<dbReference type="SMART" id="SM00387">
    <property type="entry name" value="HATPase_c"/>
    <property type="match status" value="1"/>
</dbReference>
<dbReference type="PANTHER" id="PTHR42878:SF15">
    <property type="entry name" value="BACTERIOPHYTOCHROME"/>
    <property type="match status" value="1"/>
</dbReference>
<evidence type="ECO:0000259" key="9">
    <source>
        <dbReference type="PROSITE" id="PS50109"/>
    </source>
</evidence>
<comment type="subcellular location">
    <subcellularLocation>
        <location evidence="2">Membrane</location>
    </subcellularLocation>
</comment>
<dbReference type="InterPro" id="IPR005467">
    <property type="entry name" value="His_kinase_dom"/>
</dbReference>
<feature type="domain" description="Histidine kinase" evidence="9">
    <location>
        <begin position="284"/>
        <end position="498"/>
    </location>
</feature>
<dbReference type="SUPFAM" id="SSF55874">
    <property type="entry name" value="ATPase domain of HSP90 chaperone/DNA topoisomerase II/histidine kinase"/>
    <property type="match status" value="1"/>
</dbReference>
<dbReference type="AlphaFoldDB" id="A0A1H6M4L9"/>
<feature type="transmembrane region" description="Helical" evidence="8">
    <location>
        <begin position="154"/>
        <end position="177"/>
    </location>
</feature>
<dbReference type="SMART" id="SM00388">
    <property type="entry name" value="HisKA"/>
    <property type="match status" value="1"/>
</dbReference>
<dbReference type="Gene3D" id="1.10.287.130">
    <property type="match status" value="1"/>
</dbReference>
<dbReference type="GO" id="GO:0007234">
    <property type="term" value="P:osmosensory signaling via phosphorelay pathway"/>
    <property type="evidence" value="ECO:0007669"/>
    <property type="project" value="TreeGrafter"/>
</dbReference>
<keyword evidence="4" id="KW-0597">Phosphoprotein</keyword>
<keyword evidence="8" id="KW-1133">Transmembrane helix</keyword>
<dbReference type="InterPro" id="IPR033414">
    <property type="entry name" value="Sensor_dom"/>
</dbReference>
<dbReference type="GO" id="GO:0016020">
    <property type="term" value="C:membrane"/>
    <property type="evidence" value="ECO:0007669"/>
    <property type="project" value="UniProtKB-SubCell"/>
</dbReference>
<keyword evidence="5" id="KW-0808">Transferase</keyword>
<dbReference type="SUPFAM" id="SSF47384">
    <property type="entry name" value="Homodimeric domain of signal transducing histidine kinase"/>
    <property type="match status" value="1"/>
</dbReference>
<keyword evidence="8" id="KW-0472">Membrane</keyword>
<evidence type="ECO:0000256" key="5">
    <source>
        <dbReference type="ARBA" id="ARBA00022679"/>
    </source>
</evidence>
<keyword evidence="6 11" id="KW-0418">Kinase</keyword>
<evidence type="ECO:0000256" key="7">
    <source>
        <dbReference type="SAM" id="Coils"/>
    </source>
</evidence>